<reference evidence="2" key="1">
    <citation type="submission" date="2023-06" db="EMBL/GenBank/DDBJ databases">
        <title>Genome-scale phylogeny and comparative genomics of the fungal order Sordariales.</title>
        <authorList>
            <consortium name="Lawrence Berkeley National Laboratory"/>
            <person name="Hensen N."/>
            <person name="Bonometti L."/>
            <person name="Westerberg I."/>
            <person name="Brannstrom I.O."/>
            <person name="Guillou S."/>
            <person name="Cros-Aarteil S."/>
            <person name="Calhoun S."/>
            <person name="Haridas S."/>
            <person name="Kuo A."/>
            <person name="Mondo S."/>
            <person name="Pangilinan J."/>
            <person name="Riley R."/>
            <person name="Labutti K."/>
            <person name="Andreopoulos B."/>
            <person name="Lipzen A."/>
            <person name="Chen C."/>
            <person name="Yanf M."/>
            <person name="Daum C."/>
            <person name="Ng V."/>
            <person name="Clum A."/>
            <person name="Steindorff A."/>
            <person name="Ohm R."/>
            <person name="Martin F."/>
            <person name="Silar P."/>
            <person name="Natvig D."/>
            <person name="Lalanne C."/>
            <person name="Gautier V."/>
            <person name="Ament-Velasquez S.L."/>
            <person name="Kruys A."/>
            <person name="Hutchinson M.I."/>
            <person name="Powell A.J."/>
            <person name="Barry K."/>
            <person name="Miller A.N."/>
            <person name="Grigoriev I.V."/>
            <person name="Debuchy R."/>
            <person name="Gladieux P."/>
            <person name="Thoren M.H."/>
            <person name="Johannesson H."/>
        </authorList>
    </citation>
    <scope>NUCLEOTIDE SEQUENCE</scope>
    <source>
        <strain evidence="2">CBS 606.72</strain>
    </source>
</reference>
<feature type="compositionally biased region" description="Polar residues" evidence="1">
    <location>
        <begin position="82"/>
        <end position="91"/>
    </location>
</feature>
<sequence>MIQCSPDDTEILKGQTMGGVGGLIEQWQLPYKEAYQIETELESSDCNNQGGPRKQEIQHSIHWLQDGTVRISPSVFKPHALTRTSTLTTSKPRQKKAHQKSSSRRKPFN</sequence>
<accession>A0AA39U2Z1</accession>
<evidence type="ECO:0000313" key="2">
    <source>
        <dbReference type="EMBL" id="KAK0611388.1"/>
    </source>
</evidence>
<evidence type="ECO:0000313" key="3">
    <source>
        <dbReference type="Proteomes" id="UP001175000"/>
    </source>
</evidence>
<protein>
    <submittedName>
        <fullName evidence="2">Uncharacterized protein</fullName>
    </submittedName>
</protein>
<evidence type="ECO:0000256" key="1">
    <source>
        <dbReference type="SAM" id="MobiDB-lite"/>
    </source>
</evidence>
<comment type="caution">
    <text evidence="2">The sequence shown here is derived from an EMBL/GenBank/DDBJ whole genome shotgun (WGS) entry which is preliminary data.</text>
</comment>
<feature type="region of interest" description="Disordered" evidence="1">
    <location>
        <begin position="74"/>
        <end position="109"/>
    </location>
</feature>
<dbReference type="AlphaFoldDB" id="A0AA39U2Z1"/>
<name>A0AA39U2Z1_9PEZI</name>
<gene>
    <name evidence="2" type="ORF">B0T14DRAFT_530274</name>
</gene>
<keyword evidence="3" id="KW-1185">Reference proteome</keyword>
<dbReference type="Proteomes" id="UP001175000">
    <property type="component" value="Unassembled WGS sequence"/>
</dbReference>
<proteinExistence type="predicted"/>
<feature type="compositionally biased region" description="Basic residues" evidence="1">
    <location>
        <begin position="92"/>
        <end position="109"/>
    </location>
</feature>
<organism evidence="2 3">
    <name type="scientific">Immersiella caudata</name>
    <dbReference type="NCBI Taxonomy" id="314043"/>
    <lineage>
        <taxon>Eukaryota</taxon>
        <taxon>Fungi</taxon>
        <taxon>Dikarya</taxon>
        <taxon>Ascomycota</taxon>
        <taxon>Pezizomycotina</taxon>
        <taxon>Sordariomycetes</taxon>
        <taxon>Sordariomycetidae</taxon>
        <taxon>Sordariales</taxon>
        <taxon>Lasiosphaeriaceae</taxon>
        <taxon>Immersiella</taxon>
    </lineage>
</organism>
<dbReference type="EMBL" id="JAULSU010000007">
    <property type="protein sequence ID" value="KAK0611388.1"/>
    <property type="molecule type" value="Genomic_DNA"/>
</dbReference>